<evidence type="ECO:0000259" key="13">
    <source>
        <dbReference type="Pfam" id="PF07992"/>
    </source>
</evidence>
<dbReference type="GO" id="GO:0051287">
    <property type="term" value="F:NAD binding"/>
    <property type="evidence" value="ECO:0007669"/>
    <property type="project" value="InterPro"/>
</dbReference>
<feature type="binding site" evidence="11">
    <location>
        <begin position="488"/>
        <end position="498"/>
    </location>
    <ligand>
        <name>FAD</name>
        <dbReference type="ChEBI" id="CHEBI:57692"/>
    </ligand>
</feature>
<dbReference type="PRINTS" id="PR00368">
    <property type="entry name" value="FADPNR"/>
</dbReference>
<dbReference type="PROSITE" id="PS00573">
    <property type="entry name" value="PYRIDINE_REDOX_2"/>
    <property type="match status" value="1"/>
</dbReference>
<dbReference type="InterPro" id="IPR036188">
    <property type="entry name" value="FAD/NAD-bd_sf"/>
</dbReference>
<dbReference type="InterPro" id="IPR044141">
    <property type="entry name" value="AhpF_NTD_C"/>
</dbReference>
<dbReference type="SUPFAM" id="SSF52833">
    <property type="entry name" value="Thioredoxin-like"/>
    <property type="match status" value="2"/>
</dbReference>
<evidence type="ECO:0000256" key="3">
    <source>
        <dbReference type="ARBA" id="ARBA00020059"/>
    </source>
</evidence>
<dbReference type="CDD" id="cd02974">
    <property type="entry name" value="AhpF_NTD_N"/>
    <property type="match status" value="1"/>
</dbReference>
<dbReference type="GO" id="GO:0016668">
    <property type="term" value="F:oxidoreductase activity, acting on a sulfur group of donors, NAD(P) as acceptor"/>
    <property type="evidence" value="ECO:0007669"/>
    <property type="project" value="UniProtKB-ARBA"/>
</dbReference>
<dbReference type="CDD" id="cd03026">
    <property type="entry name" value="AhpF_NTD_C"/>
    <property type="match status" value="1"/>
</dbReference>
<sequence>MLDQTLINQLKQYVQHIKRPVELVVTLNSSDKSEELQALGEQLASLSDLISLQIDAASSKRSPTLLVRSPDTKSEIRFSGIPLGHEFTSLVLALLHTGGHDTKQEQAILEQIKTLKLPNGVEYFEFETYISLSCPNCPEVVQALNILAAINPQIKHTMIDGALFEQEVSERKVMAVPSVFLNGKLFGQGRMNISQILAKLDSGSAEKQKNALNEKPNFDMLIVGGGPAGASAAIYAARKGIKTGIAAERFGGQIADTLAIENFISVKATEGPKLVSSLESHVRDYDVDIMQGQQAAKLTPASESQSGLIEITLTNGAVLKSRSVLLATGARWRELGVPGEQEYRGKGVAYCPHCDGPLFKGKPVAVIGGGNSGVEAAIDLAGITSHVTLLEFGESLRADDVLVRKLKSLPNVKIITSAQTTEVHGDGEKVTGLRYTNRETNIEHSVALAGVFVQIGLIPNSEWLGEPSGNAVKRTRYGEIETNSKGETSVPGVFAAGDVTTAPYKQIIVAMGSGASAALGAFDYLMRQETDESKSVAA</sequence>
<evidence type="ECO:0000256" key="8">
    <source>
        <dbReference type="ARBA" id="ARBA00023157"/>
    </source>
</evidence>
<accession>A0AAW7X406</accession>
<keyword evidence="5 11" id="KW-0274">FAD</keyword>
<evidence type="ECO:0000256" key="4">
    <source>
        <dbReference type="ARBA" id="ARBA00022630"/>
    </source>
</evidence>
<dbReference type="InterPro" id="IPR036249">
    <property type="entry name" value="Thioredoxin-like_sf"/>
</dbReference>
<evidence type="ECO:0000313" key="16">
    <source>
        <dbReference type="Proteomes" id="UP001169760"/>
    </source>
</evidence>
<dbReference type="PIRSF" id="PIRSF000238">
    <property type="entry name" value="AhpF"/>
    <property type="match status" value="1"/>
</dbReference>
<proteinExistence type="inferred from homology"/>
<dbReference type="InterPro" id="IPR008255">
    <property type="entry name" value="Pyr_nucl-diS_OxRdtase_2_AS"/>
</dbReference>
<keyword evidence="4" id="KW-0285">Flavoprotein</keyword>
<dbReference type="InterPro" id="IPR023753">
    <property type="entry name" value="FAD/NAD-binding_dom"/>
</dbReference>
<comment type="caution">
    <text evidence="15">The sequence shown here is derived from an EMBL/GenBank/DDBJ whole genome shotgun (WGS) entry which is preliminary data.</text>
</comment>
<keyword evidence="6" id="KW-0560">Oxidoreductase</keyword>
<name>A0AAW7X406_9GAMM</name>
<dbReference type="Pfam" id="PF07992">
    <property type="entry name" value="Pyr_redox_2"/>
    <property type="match status" value="1"/>
</dbReference>
<comment type="function">
    <text evidence="10">Serves to protect the cell against DNA damage by alkyl hydroperoxides. It can use either NADH or NADPH as electron donor for direct reduction of redox dyes or of alkyl hydroperoxides when combined with the AhpC protein.</text>
</comment>
<dbReference type="PRINTS" id="PR00469">
    <property type="entry name" value="PNDRDTASEII"/>
</dbReference>
<evidence type="ECO:0000256" key="2">
    <source>
        <dbReference type="ARBA" id="ARBA00011738"/>
    </source>
</evidence>
<dbReference type="InterPro" id="IPR044142">
    <property type="entry name" value="AhpF_NTD_N"/>
</dbReference>
<gene>
    <name evidence="15" type="primary">ahpF</name>
    <name evidence="15" type="ORF">Q4521_08115</name>
</gene>
<dbReference type="GO" id="GO:0000302">
    <property type="term" value="P:response to reactive oxygen species"/>
    <property type="evidence" value="ECO:0007669"/>
    <property type="project" value="InterPro"/>
</dbReference>
<evidence type="ECO:0000256" key="7">
    <source>
        <dbReference type="ARBA" id="ARBA00023027"/>
    </source>
</evidence>
<dbReference type="GO" id="GO:0102039">
    <property type="term" value="F:NADH-dependent peroxiredoxin activity"/>
    <property type="evidence" value="ECO:0007669"/>
    <property type="project" value="InterPro"/>
</dbReference>
<feature type="disulfide bond" description="Redox-active" evidence="12">
    <location>
        <begin position="351"/>
        <end position="354"/>
    </location>
</feature>
<keyword evidence="8 12" id="KW-1015">Disulfide bond</keyword>
<dbReference type="GO" id="GO:0032991">
    <property type="term" value="C:protein-containing complex"/>
    <property type="evidence" value="ECO:0007669"/>
    <property type="project" value="UniProtKB-ARBA"/>
</dbReference>
<evidence type="ECO:0000256" key="12">
    <source>
        <dbReference type="PIRSR" id="PIRSR000238-2"/>
    </source>
</evidence>
<evidence type="ECO:0000256" key="11">
    <source>
        <dbReference type="PIRSR" id="PIRSR000238-1"/>
    </source>
</evidence>
<dbReference type="Pfam" id="PF13192">
    <property type="entry name" value="Thioredoxin_3"/>
    <property type="match status" value="1"/>
</dbReference>
<dbReference type="Proteomes" id="UP001169760">
    <property type="component" value="Unassembled WGS sequence"/>
</dbReference>
<feature type="binding site" evidence="11">
    <location>
        <begin position="219"/>
        <end position="234"/>
    </location>
    <ligand>
        <name>FAD</name>
        <dbReference type="ChEBI" id="CHEBI:57692"/>
    </ligand>
</feature>
<evidence type="ECO:0000256" key="9">
    <source>
        <dbReference type="ARBA" id="ARBA00023284"/>
    </source>
</evidence>
<reference evidence="15" key="1">
    <citation type="submission" date="2023-07" db="EMBL/GenBank/DDBJ databases">
        <title>Genome content predicts the carbon catabolic preferences of heterotrophic bacteria.</title>
        <authorList>
            <person name="Gralka M."/>
        </authorList>
    </citation>
    <scope>NUCLEOTIDE SEQUENCE</scope>
    <source>
        <strain evidence="15">I3M17_2</strain>
    </source>
</reference>
<evidence type="ECO:0000313" key="15">
    <source>
        <dbReference type="EMBL" id="MDO6422436.1"/>
    </source>
</evidence>
<dbReference type="FunFam" id="3.50.50.60:FF:000007">
    <property type="entry name" value="Alkyl hydroperoxide reductase, F subunit"/>
    <property type="match status" value="1"/>
</dbReference>
<dbReference type="EMBL" id="JAUOPB010000005">
    <property type="protein sequence ID" value="MDO6422436.1"/>
    <property type="molecule type" value="Genomic_DNA"/>
</dbReference>
<evidence type="ECO:0000256" key="10">
    <source>
        <dbReference type="ARBA" id="ARBA00024806"/>
    </source>
</evidence>
<evidence type="ECO:0000259" key="14">
    <source>
        <dbReference type="Pfam" id="PF13192"/>
    </source>
</evidence>
<keyword evidence="9 12" id="KW-0676">Redox-active center</keyword>
<dbReference type="NCBIfam" id="TIGR03140">
    <property type="entry name" value="AhpF"/>
    <property type="match status" value="1"/>
</dbReference>
<feature type="domain" description="FAD/NAD(P)-binding" evidence="13">
    <location>
        <begin position="218"/>
        <end position="514"/>
    </location>
</feature>
<dbReference type="PANTHER" id="PTHR48105">
    <property type="entry name" value="THIOREDOXIN REDUCTASE 1-RELATED-RELATED"/>
    <property type="match status" value="1"/>
</dbReference>
<comment type="subunit">
    <text evidence="2">Homodimer.</text>
</comment>
<evidence type="ECO:0000256" key="5">
    <source>
        <dbReference type="ARBA" id="ARBA00022827"/>
    </source>
</evidence>
<organism evidence="15 16">
    <name type="scientific">Saccharophagus degradans</name>
    <dbReference type="NCBI Taxonomy" id="86304"/>
    <lineage>
        <taxon>Bacteria</taxon>
        <taxon>Pseudomonadati</taxon>
        <taxon>Pseudomonadota</taxon>
        <taxon>Gammaproteobacteria</taxon>
        <taxon>Cellvibrionales</taxon>
        <taxon>Cellvibrionaceae</taxon>
        <taxon>Saccharophagus</taxon>
    </lineage>
</organism>
<evidence type="ECO:0000256" key="1">
    <source>
        <dbReference type="ARBA" id="ARBA00009333"/>
    </source>
</evidence>
<dbReference type="RefSeq" id="WP_303492442.1">
    <property type="nucleotide sequence ID" value="NZ_JAUOPB010000005.1"/>
</dbReference>
<dbReference type="GO" id="GO:0050660">
    <property type="term" value="F:flavin adenine dinucleotide binding"/>
    <property type="evidence" value="ECO:0007669"/>
    <property type="project" value="InterPro"/>
</dbReference>
<dbReference type="InterPro" id="IPR050097">
    <property type="entry name" value="Ferredoxin-NADP_redctase_2"/>
</dbReference>
<dbReference type="SUPFAM" id="SSF51905">
    <property type="entry name" value="FAD/NAD(P)-binding domain"/>
    <property type="match status" value="1"/>
</dbReference>
<dbReference type="Gene3D" id="3.50.50.60">
    <property type="entry name" value="FAD/NAD(P)-binding domain"/>
    <property type="match status" value="2"/>
</dbReference>
<keyword evidence="7" id="KW-0520">NAD</keyword>
<feature type="domain" description="Thioredoxin-like fold" evidence="14">
    <location>
        <begin position="130"/>
        <end position="199"/>
    </location>
</feature>
<comment type="similarity">
    <text evidence="1">Belongs to the class-II pyridine nucleotide-disulfide oxidoreductase family.</text>
</comment>
<dbReference type="InterPro" id="IPR012081">
    <property type="entry name" value="Alkyl_hydroperoxide_Rdtase_suF"/>
</dbReference>
<dbReference type="InterPro" id="IPR012336">
    <property type="entry name" value="Thioredoxin-like_fold"/>
</dbReference>
<evidence type="ECO:0000256" key="6">
    <source>
        <dbReference type="ARBA" id="ARBA00023002"/>
    </source>
</evidence>
<dbReference type="Gene3D" id="3.40.30.80">
    <property type="match status" value="1"/>
</dbReference>
<dbReference type="PROSITE" id="PS51354">
    <property type="entry name" value="GLUTAREDOXIN_2"/>
    <property type="match status" value="1"/>
</dbReference>
<protein>
    <recommendedName>
        <fullName evidence="3">Alkyl hydroperoxide reductase subunit F</fullName>
    </recommendedName>
</protein>
<dbReference type="AlphaFoldDB" id="A0AAW7X406"/>
<dbReference type="GO" id="GO:0005829">
    <property type="term" value="C:cytosol"/>
    <property type="evidence" value="ECO:0007669"/>
    <property type="project" value="UniProtKB-ARBA"/>
</dbReference>
<comment type="cofactor">
    <cofactor evidence="11">
        <name>FAD</name>
        <dbReference type="ChEBI" id="CHEBI:57692"/>
    </cofactor>
    <text evidence="11">Binds 1 FAD per subunit.</text>
</comment>